<dbReference type="InterPro" id="IPR036179">
    <property type="entry name" value="Ig-like_dom_sf"/>
</dbReference>
<dbReference type="Gene3D" id="2.60.40.10">
    <property type="entry name" value="Immunoglobulins"/>
    <property type="match status" value="2"/>
</dbReference>
<feature type="domain" description="Ig-like" evidence="2">
    <location>
        <begin position="134"/>
        <end position="215"/>
    </location>
</feature>
<dbReference type="PROSITE" id="PS50835">
    <property type="entry name" value="IG_LIKE"/>
    <property type="match status" value="2"/>
</dbReference>
<dbReference type="Proteomes" id="UP000827092">
    <property type="component" value="Unassembled WGS sequence"/>
</dbReference>
<feature type="chain" id="PRO_5043753504" description="Ig-like domain-containing protein" evidence="1">
    <location>
        <begin position="17"/>
        <end position="392"/>
    </location>
</feature>
<proteinExistence type="predicted"/>
<organism evidence="3 4">
    <name type="scientific">Oedothorax gibbosus</name>
    <dbReference type="NCBI Taxonomy" id="931172"/>
    <lineage>
        <taxon>Eukaryota</taxon>
        <taxon>Metazoa</taxon>
        <taxon>Ecdysozoa</taxon>
        <taxon>Arthropoda</taxon>
        <taxon>Chelicerata</taxon>
        <taxon>Arachnida</taxon>
        <taxon>Araneae</taxon>
        <taxon>Araneomorphae</taxon>
        <taxon>Entelegynae</taxon>
        <taxon>Araneoidea</taxon>
        <taxon>Linyphiidae</taxon>
        <taxon>Erigoninae</taxon>
        <taxon>Oedothorax</taxon>
    </lineage>
</organism>
<dbReference type="EMBL" id="JAFNEN010000038">
    <property type="protein sequence ID" value="KAG8198555.1"/>
    <property type="molecule type" value="Genomic_DNA"/>
</dbReference>
<keyword evidence="1" id="KW-0732">Signal</keyword>
<dbReference type="SUPFAM" id="SSF48726">
    <property type="entry name" value="Immunoglobulin"/>
    <property type="match status" value="2"/>
</dbReference>
<evidence type="ECO:0000259" key="2">
    <source>
        <dbReference type="PROSITE" id="PS50835"/>
    </source>
</evidence>
<protein>
    <recommendedName>
        <fullName evidence="2">Ig-like domain-containing protein</fullName>
    </recommendedName>
</protein>
<dbReference type="AlphaFoldDB" id="A0AAV6VPJ0"/>
<dbReference type="InterPro" id="IPR007110">
    <property type="entry name" value="Ig-like_dom"/>
</dbReference>
<evidence type="ECO:0000313" key="3">
    <source>
        <dbReference type="EMBL" id="KAG8198555.1"/>
    </source>
</evidence>
<sequence>MLARTLLLLCWGTCLGVRFTKLGVPGSISKGDSVLLECGYDLEGDELYSVKWYKDNVEFYRFMPSYKPSAQMYSLSGVFLDLENSNATHALLYTSNLETEGTYGCEVSTDVLSSIRTIKAGKELRIHVIPDESPHIYGVQSNYRMGDFVNMSCLFGPSKPSARITWYINEEEAVDSYTISQMERGESVMISESFLQFALEPALLRQGALFVRCQAILKLVHDFRSLELIVGEGTSGAQFQRILHVSPGQEGPSITGVMPKYFVGDVVEVNCSSPRSQKLPELQWQLNNESVRPEFVTTYPVLHYPDGLLSSKKGLRFRVQPDQLRGDEMKLKCTATFYDTVLRTSAETSLFTNNYRTSSFHTSLSDRSGADIPPSSMQWLVLVLVLCSLARR</sequence>
<name>A0AAV6VPJ0_9ARAC</name>
<evidence type="ECO:0000313" key="4">
    <source>
        <dbReference type="Proteomes" id="UP000827092"/>
    </source>
</evidence>
<dbReference type="PANTHER" id="PTHR21261">
    <property type="entry name" value="BEAT PROTEIN"/>
    <property type="match status" value="1"/>
</dbReference>
<evidence type="ECO:0000256" key="1">
    <source>
        <dbReference type="SAM" id="SignalP"/>
    </source>
</evidence>
<accession>A0AAV6VPJ0</accession>
<feature type="signal peptide" evidence="1">
    <location>
        <begin position="1"/>
        <end position="16"/>
    </location>
</feature>
<comment type="caution">
    <text evidence="3">The sequence shown here is derived from an EMBL/GenBank/DDBJ whole genome shotgun (WGS) entry which is preliminary data.</text>
</comment>
<dbReference type="PANTHER" id="PTHR21261:SF15">
    <property type="entry name" value="BEATEN PATH IIIA, ISOFORM D-RELATED"/>
    <property type="match status" value="1"/>
</dbReference>
<feature type="domain" description="Ig-like" evidence="2">
    <location>
        <begin position="28"/>
        <end position="119"/>
    </location>
</feature>
<dbReference type="InterPro" id="IPR013783">
    <property type="entry name" value="Ig-like_fold"/>
</dbReference>
<keyword evidence="4" id="KW-1185">Reference proteome</keyword>
<reference evidence="3 4" key="1">
    <citation type="journal article" date="2022" name="Nat. Ecol. Evol.">
        <title>A masculinizing supergene underlies an exaggerated male reproductive morph in a spider.</title>
        <authorList>
            <person name="Hendrickx F."/>
            <person name="De Corte Z."/>
            <person name="Sonet G."/>
            <person name="Van Belleghem S.M."/>
            <person name="Kostlbacher S."/>
            <person name="Vangestel C."/>
        </authorList>
    </citation>
    <scope>NUCLEOTIDE SEQUENCE [LARGE SCALE GENOMIC DNA]</scope>
    <source>
        <strain evidence="3">W744_W776</strain>
    </source>
</reference>
<gene>
    <name evidence="3" type="ORF">JTE90_026455</name>
</gene>